<dbReference type="STRING" id="1267766.WYH_01946"/>
<dbReference type="InterPro" id="IPR035439">
    <property type="entry name" value="UPF0145_dom_sf"/>
</dbReference>
<dbReference type="InterPro" id="IPR002765">
    <property type="entry name" value="UPF0145_YbjQ-like"/>
</dbReference>
<protein>
    <recommendedName>
        <fullName evidence="2">UPF0145 protein WYH_01946</fullName>
    </recommendedName>
</protein>
<accession>A0A0F7KUX9</accession>
<reference evidence="3" key="1">
    <citation type="submission" date="2015-05" db="EMBL/GenBank/DDBJ databases">
        <title>The complete genome of Altererythrobacter atlanticus strain 26DY36.</title>
        <authorList>
            <person name="Wu Y.-H."/>
            <person name="Cheng H."/>
            <person name="Wu X.-W."/>
        </authorList>
    </citation>
    <scope>NUCLEOTIDE SEQUENCE [LARGE SCALE GENOMIC DNA]</scope>
    <source>
        <strain evidence="3">26DY36</strain>
    </source>
</reference>
<dbReference type="Proteomes" id="UP000034392">
    <property type="component" value="Chromosome"/>
</dbReference>
<dbReference type="EMBL" id="CP011452">
    <property type="protein sequence ID" value="AKH42981.1"/>
    <property type="molecule type" value="Genomic_DNA"/>
</dbReference>
<dbReference type="PANTHER" id="PTHR34068">
    <property type="entry name" value="UPF0145 PROTEIN YBJQ"/>
    <property type="match status" value="1"/>
</dbReference>
<dbReference type="PATRIC" id="fig|1267766.3.peg.1968"/>
<sequence>MASPWGSSRDMIVSTTPTVEGRPAKEYLGVVTGEVIVGANLFRDIFASITDLVGGRSGKYEEVLARARKEAIEEMTEEARRLGGNAVIGVDIDYEVLGQNGSMLMVSVSGTAVRLSD</sequence>
<dbReference type="Pfam" id="PF01906">
    <property type="entry name" value="YbjQ_1"/>
    <property type="match status" value="1"/>
</dbReference>
<gene>
    <name evidence="3" type="ORF">WYH_01946</name>
</gene>
<dbReference type="AlphaFoldDB" id="A0A0F7KUX9"/>
<proteinExistence type="inferred from homology"/>
<comment type="similarity">
    <text evidence="1 2">Belongs to the UPF0145 family.</text>
</comment>
<evidence type="ECO:0000313" key="4">
    <source>
        <dbReference type="Proteomes" id="UP000034392"/>
    </source>
</evidence>
<keyword evidence="4" id="KW-1185">Reference proteome</keyword>
<organism evidence="3 4">
    <name type="scientific">Croceibacterium atlanticum</name>
    <dbReference type="NCBI Taxonomy" id="1267766"/>
    <lineage>
        <taxon>Bacteria</taxon>
        <taxon>Pseudomonadati</taxon>
        <taxon>Pseudomonadota</taxon>
        <taxon>Alphaproteobacteria</taxon>
        <taxon>Sphingomonadales</taxon>
        <taxon>Erythrobacteraceae</taxon>
        <taxon>Croceibacterium</taxon>
    </lineage>
</organism>
<evidence type="ECO:0000313" key="3">
    <source>
        <dbReference type="EMBL" id="AKH42981.1"/>
    </source>
</evidence>
<dbReference type="SUPFAM" id="SSF117782">
    <property type="entry name" value="YbjQ-like"/>
    <property type="match status" value="1"/>
</dbReference>
<dbReference type="KEGG" id="aay:WYH_01946"/>
<name>A0A0F7KUX9_9SPHN</name>
<dbReference type="Gene3D" id="3.30.110.70">
    <property type="entry name" value="Hypothetical protein apc22750. Chain B"/>
    <property type="match status" value="1"/>
</dbReference>
<dbReference type="PANTHER" id="PTHR34068:SF1">
    <property type="entry name" value="UPF0145 PROTEIN YBJQ"/>
    <property type="match status" value="1"/>
</dbReference>
<evidence type="ECO:0000256" key="2">
    <source>
        <dbReference type="HAMAP-Rule" id="MF_00338"/>
    </source>
</evidence>
<evidence type="ECO:0000256" key="1">
    <source>
        <dbReference type="ARBA" id="ARBA00010751"/>
    </source>
</evidence>
<dbReference type="HAMAP" id="MF_00338">
    <property type="entry name" value="UPF0145"/>
    <property type="match status" value="1"/>
</dbReference>